<evidence type="ECO:0000313" key="1">
    <source>
        <dbReference type="EMBL" id="KAJ3492715.1"/>
    </source>
</evidence>
<dbReference type="AlphaFoldDB" id="A0A9W8JPR5"/>
<dbReference type="Pfam" id="PF14223">
    <property type="entry name" value="Retrotran_gag_2"/>
    <property type="match status" value="1"/>
</dbReference>
<name>A0A9W8JPR5_9AGAR</name>
<protein>
    <submittedName>
        <fullName evidence="1">Uncharacterized protein</fullName>
    </submittedName>
</protein>
<keyword evidence="2" id="KW-1185">Reference proteome</keyword>
<dbReference type="EMBL" id="JANKHO010002397">
    <property type="protein sequence ID" value="KAJ3492715.1"/>
    <property type="molecule type" value="Genomic_DNA"/>
</dbReference>
<sequence>MSTTTTSLSDSLPSSIPKLNATGLNWAIFSVRFQDAIEAKGFWGHFDSSTPRPLVVSVTAANGTMTTTGEAEEVQWLKDERSAKSLLTQKIPDSTLMRIHSKTTVKDRWDAIVVEYMEKGAYAQTELHSKFLDSKCPDKGNIREFLGGLHVKKEELAMVGVDITNKDYLSTIIASLPLSLSSFASAQLASARI</sequence>
<evidence type="ECO:0000313" key="2">
    <source>
        <dbReference type="Proteomes" id="UP001148786"/>
    </source>
</evidence>
<proteinExistence type="predicted"/>
<dbReference type="Proteomes" id="UP001148786">
    <property type="component" value="Unassembled WGS sequence"/>
</dbReference>
<reference evidence="1" key="1">
    <citation type="submission" date="2022-07" db="EMBL/GenBank/DDBJ databases">
        <title>Genome Sequence of Agrocybe chaxingu.</title>
        <authorList>
            <person name="Buettner E."/>
        </authorList>
    </citation>
    <scope>NUCLEOTIDE SEQUENCE</scope>
    <source>
        <strain evidence="1">MP-N11</strain>
    </source>
</reference>
<gene>
    <name evidence="1" type="ORF">NLJ89_g11176</name>
</gene>
<comment type="caution">
    <text evidence="1">The sequence shown here is derived from an EMBL/GenBank/DDBJ whole genome shotgun (WGS) entry which is preliminary data.</text>
</comment>
<accession>A0A9W8JPR5</accession>
<organism evidence="1 2">
    <name type="scientific">Agrocybe chaxingu</name>
    <dbReference type="NCBI Taxonomy" id="84603"/>
    <lineage>
        <taxon>Eukaryota</taxon>
        <taxon>Fungi</taxon>
        <taxon>Dikarya</taxon>
        <taxon>Basidiomycota</taxon>
        <taxon>Agaricomycotina</taxon>
        <taxon>Agaricomycetes</taxon>
        <taxon>Agaricomycetidae</taxon>
        <taxon>Agaricales</taxon>
        <taxon>Agaricineae</taxon>
        <taxon>Strophariaceae</taxon>
        <taxon>Agrocybe</taxon>
    </lineage>
</organism>
<dbReference type="OrthoDB" id="3263038at2759"/>